<sequence>MTSAQHASQHSRYPLSSYSGDLRLPSLKDLNFYRPPPGNTQESVQSHNAAPNDFVASAPEHPSRHPQWSRSVQPAGMQNAMPAHPQHSQQQQQSQQHSPPLSAGHDMPEQSVQYNKHDGVYARPGIPLSAQVTPVPGSVNTGPAMRGEDTSPHSPVQARRPRPPSANMNAARDGRSSHNSYPAPYNTYPSNQPPPNSPLPSNP</sequence>
<proteinExistence type="predicted"/>
<feature type="compositionally biased region" description="Low complexity" evidence="1">
    <location>
        <begin position="84"/>
        <end position="100"/>
    </location>
</feature>
<evidence type="ECO:0000313" key="3">
    <source>
        <dbReference type="Proteomes" id="UP001213000"/>
    </source>
</evidence>
<name>A0AAD5VTD2_9AGAR</name>
<accession>A0AAD5VTD2</accession>
<dbReference type="Proteomes" id="UP001213000">
    <property type="component" value="Unassembled WGS sequence"/>
</dbReference>
<protein>
    <submittedName>
        <fullName evidence="2">Uncharacterized protein</fullName>
    </submittedName>
</protein>
<keyword evidence="3" id="KW-1185">Reference proteome</keyword>
<gene>
    <name evidence="2" type="ORF">NP233_g5135</name>
</gene>
<comment type="caution">
    <text evidence="2">The sequence shown here is derived from an EMBL/GenBank/DDBJ whole genome shotgun (WGS) entry which is preliminary data.</text>
</comment>
<dbReference type="EMBL" id="JANIEX010000296">
    <property type="protein sequence ID" value="KAJ3569294.1"/>
    <property type="molecule type" value="Genomic_DNA"/>
</dbReference>
<dbReference type="AlphaFoldDB" id="A0AAD5VTD2"/>
<reference evidence="2" key="1">
    <citation type="submission" date="2022-07" db="EMBL/GenBank/DDBJ databases">
        <title>Genome Sequence of Leucocoprinus birnbaumii.</title>
        <authorList>
            <person name="Buettner E."/>
        </authorList>
    </citation>
    <scope>NUCLEOTIDE SEQUENCE</scope>
    <source>
        <strain evidence="2">VT141</strain>
    </source>
</reference>
<evidence type="ECO:0000256" key="1">
    <source>
        <dbReference type="SAM" id="MobiDB-lite"/>
    </source>
</evidence>
<feature type="region of interest" description="Disordered" evidence="1">
    <location>
        <begin position="1"/>
        <end position="203"/>
    </location>
</feature>
<feature type="compositionally biased region" description="Polar residues" evidence="1">
    <location>
        <begin position="1"/>
        <end position="19"/>
    </location>
</feature>
<feature type="compositionally biased region" description="Polar residues" evidence="1">
    <location>
        <begin position="39"/>
        <end position="49"/>
    </location>
</feature>
<evidence type="ECO:0000313" key="2">
    <source>
        <dbReference type="EMBL" id="KAJ3569294.1"/>
    </source>
</evidence>
<organism evidence="2 3">
    <name type="scientific">Leucocoprinus birnbaumii</name>
    <dbReference type="NCBI Taxonomy" id="56174"/>
    <lineage>
        <taxon>Eukaryota</taxon>
        <taxon>Fungi</taxon>
        <taxon>Dikarya</taxon>
        <taxon>Basidiomycota</taxon>
        <taxon>Agaricomycotina</taxon>
        <taxon>Agaricomycetes</taxon>
        <taxon>Agaricomycetidae</taxon>
        <taxon>Agaricales</taxon>
        <taxon>Agaricineae</taxon>
        <taxon>Agaricaceae</taxon>
        <taxon>Leucocoprinus</taxon>
    </lineage>
</organism>
<feature type="compositionally biased region" description="Pro residues" evidence="1">
    <location>
        <begin position="191"/>
        <end position="203"/>
    </location>
</feature>